<dbReference type="InterPro" id="IPR020422">
    <property type="entry name" value="TYR_PHOSPHATASE_DUAL_dom"/>
</dbReference>
<comment type="function">
    <text evidence="3">Dual specificity phosphatase able to dephosphorylate phosphotyrosine, phosphoserine and phosphothreonine residues, with a preference for phosphotyrosine as a substrate.</text>
</comment>
<comment type="catalytic activity">
    <reaction evidence="3">
        <text>O-phospho-L-threonyl-[protein] + H2O = L-threonyl-[protein] + phosphate</text>
        <dbReference type="Rhea" id="RHEA:47004"/>
        <dbReference type="Rhea" id="RHEA-COMP:11060"/>
        <dbReference type="Rhea" id="RHEA-COMP:11605"/>
        <dbReference type="ChEBI" id="CHEBI:15377"/>
        <dbReference type="ChEBI" id="CHEBI:30013"/>
        <dbReference type="ChEBI" id="CHEBI:43474"/>
        <dbReference type="ChEBI" id="CHEBI:61977"/>
        <dbReference type="EC" id="3.1.3.16"/>
    </reaction>
</comment>
<dbReference type="Pfam" id="PF00782">
    <property type="entry name" value="DSPc"/>
    <property type="match status" value="1"/>
</dbReference>
<dbReference type="EC" id="3.1.3.48" evidence="3"/>
<evidence type="ECO:0000259" key="5">
    <source>
        <dbReference type="PROSITE" id="PS50056"/>
    </source>
</evidence>
<sequence>MIQLKQCLEKCALDWTPVTEVWPNVFIGNDMNRNQTQYRAKLKEMVITHILNAAKDLEGTISTGAKYYKGMNIAYYGVPVIDDHLFDISKYFYPAAKFIHQALNTVLVHCIDAVRRSPTLFLAYLMIHHDMMVEDAIDHVIKVRRIRPNIGFLKQLTILNSELVSQRKLQFKTRQTEIKCTDK</sequence>
<protein>
    <recommendedName>
        <fullName evidence="3">Dual specificity protein phosphatase</fullName>
        <ecNumber evidence="3">3.1.3.16</ecNumber>
        <ecNumber evidence="3">3.1.3.48</ecNumber>
    </recommendedName>
</protein>
<dbReference type="PRINTS" id="PR01909">
    <property type="entry name" value="ADSPHPHTASEA"/>
</dbReference>
<dbReference type="PROSITE" id="PS50056">
    <property type="entry name" value="TYR_PHOSPHATASE_2"/>
    <property type="match status" value="1"/>
</dbReference>
<reference evidence="6" key="2">
    <citation type="submission" date="2025-09" db="UniProtKB">
        <authorList>
            <consortium name="Ensembl"/>
        </authorList>
    </citation>
    <scope>IDENTIFICATION</scope>
</reference>
<dbReference type="Ensembl" id="ENSSRHT00000017704.1">
    <property type="protein sequence ID" value="ENSSRHP00000017147.1"/>
    <property type="gene ID" value="ENSSRHG00000009392.1"/>
</dbReference>
<dbReference type="GO" id="GO:0043409">
    <property type="term" value="P:negative regulation of MAPK cascade"/>
    <property type="evidence" value="ECO:0007669"/>
    <property type="project" value="TreeGrafter"/>
</dbReference>
<dbReference type="PANTHER" id="PTHR45682:SF3">
    <property type="entry name" value="DUAL SPECIFICITY PROTEIN PHOSPHATASE"/>
    <property type="match status" value="1"/>
</dbReference>
<dbReference type="CDD" id="cd14515">
    <property type="entry name" value="DUSP3-like"/>
    <property type="match status" value="1"/>
</dbReference>
<comment type="catalytic activity">
    <reaction evidence="3">
        <text>O-phospho-L-seryl-[protein] + H2O = L-seryl-[protein] + phosphate</text>
        <dbReference type="Rhea" id="RHEA:20629"/>
        <dbReference type="Rhea" id="RHEA-COMP:9863"/>
        <dbReference type="Rhea" id="RHEA-COMP:11604"/>
        <dbReference type="ChEBI" id="CHEBI:15377"/>
        <dbReference type="ChEBI" id="CHEBI:29999"/>
        <dbReference type="ChEBI" id="CHEBI:43474"/>
        <dbReference type="ChEBI" id="CHEBI:83421"/>
        <dbReference type="EC" id="3.1.3.16"/>
    </reaction>
</comment>
<dbReference type="AlphaFoldDB" id="A0A673GUZ3"/>
<dbReference type="EC" id="3.1.3.16" evidence="3"/>
<dbReference type="GO" id="GO:0008138">
    <property type="term" value="F:protein tyrosine/serine/threonine phosphatase activity"/>
    <property type="evidence" value="ECO:0007669"/>
    <property type="project" value="UniProtKB-UniRule"/>
</dbReference>
<evidence type="ECO:0000313" key="6">
    <source>
        <dbReference type="Ensembl" id="ENSSRHP00000017147.1"/>
    </source>
</evidence>
<dbReference type="PRINTS" id="PR01908">
    <property type="entry name" value="ADSPHPHTASE"/>
</dbReference>
<dbReference type="InterPro" id="IPR000340">
    <property type="entry name" value="Dual-sp_phosphatase_cat-dom"/>
</dbReference>
<keyword evidence="7" id="KW-1185">Reference proteome</keyword>
<organism evidence="6 7">
    <name type="scientific">Sinocyclocheilus rhinocerous</name>
    <dbReference type="NCBI Taxonomy" id="307959"/>
    <lineage>
        <taxon>Eukaryota</taxon>
        <taxon>Metazoa</taxon>
        <taxon>Chordata</taxon>
        <taxon>Craniata</taxon>
        <taxon>Vertebrata</taxon>
        <taxon>Euteleostomi</taxon>
        <taxon>Actinopterygii</taxon>
        <taxon>Neopterygii</taxon>
        <taxon>Teleostei</taxon>
        <taxon>Ostariophysi</taxon>
        <taxon>Cypriniformes</taxon>
        <taxon>Cyprinidae</taxon>
        <taxon>Cyprininae</taxon>
        <taxon>Sinocyclocheilus</taxon>
    </lineage>
</organism>
<feature type="domain" description="Tyrosine-protein phosphatase" evidence="4">
    <location>
        <begin position="16"/>
        <end position="165"/>
    </location>
</feature>
<proteinExistence type="inferred from homology"/>
<evidence type="ECO:0000256" key="1">
    <source>
        <dbReference type="ARBA" id="ARBA00008601"/>
    </source>
</evidence>
<dbReference type="Gene3D" id="3.90.190.10">
    <property type="entry name" value="Protein tyrosine phosphatase superfamily"/>
    <property type="match status" value="1"/>
</dbReference>
<dbReference type="InterPro" id="IPR020405">
    <property type="entry name" value="Atypical_DUSP_subfamA"/>
</dbReference>
<keyword evidence="3" id="KW-0378">Hydrolase</keyword>
<dbReference type="PANTHER" id="PTHR45682">
    <property type="entry name" value="AGAP008228-PA"/>
    <property type="match status" value="1"/>
</dbReference>
<feature type="active site" description="Phosphocysteine intermediate" evidence="2">
    <location>
        <position position="110"/>
    </location>
</feature>
<dbReference type="SMART" id="SM00195">
    <property type="entry name" value="DSPc"/>
    <property type="match status" value="1"/>
</dbReference>
<dbReference type="SUPFAM" id="SSF52799">
    <property type="entry name" value="(Phosphotyrosine protein) phosphatases II"/>
    <property type="match status" value="1"/>
</dbReference>
<evidence type="ECO:0000256" key="2">
    <source>
        <dbReference type="PIRSR" id="PIRSR620405-1"/>
    </source>
</evidence>
<dbReference type="GO" id="GO:0004722">
    <property type="term" value="F:protein serine/threonine phosphatase activity"/>
    <property type="evidence" value="ECO:0007669"/>
    <property type="project" value="UniProtKB-EC"/>
</dbReference>
<dbReference type="InterPro" id="IPR029021">
    <property type="entry name" value="Prot-tyrosine_phosphatase-like"/>
</dbReference>
<dbReference type="PROSITE" id="PS50054">
    <property type="entry name" value="TYR_PHOSPHATASE_DUAL"/>
    <property type="match status" value="1"/>
</dbReference>
<evidence type="ECO:0000313" key="7">
    <source>
        <dbReference type="Proteomes" id="UP000472270"/>
    </source>
</evidence>
<comment type="similarity">
    <text evidence="1 3">Belongs to the protein-tyrosine phosphatase family. Non-receptor class dual specificity subfamily.</text>
</comment>
<keyword evidence="3" id="KW-0904">Protein phosphatase</keyword>
<evidence type="ECO:0000256" key="3">
    <source>
        <dbReference type="RuleBase" id="RU366038"/>
    </source>
</evidence>
<name>A0A673GUZ3_9TELE</name>
<dbReference type="Proteomes" id="UP000472270">
    <property type="component" value="Unassembled WGS sequence"/>
</dbReference>
<reference evidence="6" key="1">
    <citation type="submission" date="2025-08" db="UniProtKB">
        <authorList>
            <consortium name="Ensembl"/>
        </authorList>
    </citation>
    <scope>IDENTIFICATION</scope>
</reference>
<feature type="domain" description="Tyrosine specific protein phosphatases" evidence="5">
    <location>
        <begin position="83"/>
        <end position="150"/>
    </location>
</feature>
<accession>A0A673GUZ3</accession>
<dbReference type="InterPro" id="IPR000387">
    <property type="entry name" value="Tyr_Pase_dom"/>
</dbReference>
<dbReference type="GO" id="GO:0004725">
    <property type="term" value="F:protein tyrosine phosphatase activity"/>
    <property type="evidence" value="ECO:0007669"/>
    <property type="project" value="UniProtKB-EC"/>
</dbReference>
<evidence type="ECO:0000259" key="4">
    <source>
        <dbReference type="PROSITE" id="PS50054"/>
    </source>
</evidence>
<comment type="catalytic activity">
    <reaction evidence="3">
        <text>O-phospho-L-tyrosyl-[protein] + H2O = L-tyrosyl-[protein] + phosphate</text>
        <dbReference type="Rhea" id="RHEA:10684"/>
        <dbReference type="Rhea" id="RHEA-COMP:10136"/>
        <dbReference type="Rhea" id="RHEA-COMP:20101"/>
        <dbReference type="ChEBI" id="CHEBI:15377"/>
        <dbReference type="ChEBI" id="CHEBI:43474"/>
        <dbReference type="ChEBI" id="CHEBI:46858"/>
        <dbReference type="ChEBI" id="CHEBI:61978"/>
        <dbReference type="EC" id="3.1.3.48"/>
    </reaction>
</comment>
<dbReference type="GO" id="GO:0005737">
    <property type="term" value="C:cytoplasm"/>
    <property type="evidence" value="ECO:0007669"/>
    <property type="project" value="TreeGrafter"/>
</dbReference>
<dbReference type="GO" id="GO:0033549">
    <property type="term" value="F:MAP kinase phosphatase activity"/>
    <property type="evidence" value="ECO:0007669"/>
    <property type="project" value="TreeGrafter"/>
</dbReference>